<keyword evidence="3" id="KW-0723">Serine/threonine-protein kinase</keyword>
<proteinExistence type="predicted"/>
<dbReference type="Proteomes" id="UP001420932">
    <property type="component" value="Unassembled WGS sequence"/>
</dbReference>
<keyword evidence="9 16" id="KW-0067">ATP-binding</keyword>
<gene>
    <name evidence="19" type="ORF">Syun_003279</name>
</gene>
<dbReference type="GO" id="GO:0004674">
    <property type="term" value="F:protein serine/threonine kinase activity"/>
    <property type="evidence" value="ECO:0007669"/>
    <property type="project" value="UniProtKB-KW"/>
</dbReference>
<evidence type="ECO:0000256" key="10">
    <source>
        <dbReference type="ARBA" id="ARBA00022989"/>
    </source>
</evidence>
<evidence type="ECO:0000256" key="9">
    <source>
        <dbReference type="ARBA" id="ARBA00022840"/>
    </source>
</evidence>
<evidence type="ECO:0000256" key="16">
    <source>
        <dbReference type="PROSITE-ProRule" id="PRU10141"/>
    </source>
</evidence>
<dbReference type="InterPro" id="IPR008271">
    <property type="entry name" value="Ser/Thr_kinase_AS"/>
</dbReference>
<evidence type="ECO:0000256" key="13">
    <source>
        <dbReference type="ARBA" id="ARBA00023180"/>
    </source>
</evidence>
<reference evidence="19 20" key="1">
    <citation type="submission" date="2024-01" db="EMBL/GenBank/DDBJ databases">
        <title>Genome assemblies of Stephania.</title>
        <authorList>
            <person name="Yang L."/>
        </authorList>
    </citation>
    <scope>NUCLEOTIDE SEQUENCE [LARGE SCALE GENOMIC DNA]</scope>
    <source>
        <strain evidence="19">YNDBR</strain>
        <tissue evidence="19">Leaf</tissue>
    </source>
</reference>
<keyword evidence="5" id="KW-0812">Transmembrane</keyword>
<dbReference type="SUPFAM" id="SSF56112">
    <property type="entry name" value="Protein kinase-like (PK-like)"/>
    <property type="match status" value="1"/>
</dbReference>
<keyword evidence="8" id="KW-0418">Kinase</keyword>
<name>A0AAP0L2K1_9MAGN</name>
<dbReference type="Gene3D" id="1.10.510.10">
    <property type="entry name" value="Transferase(Phosphotransferase) domain 1"/>
    <property type="match status" value="1"/>
</dbReference>
<dbReference type="Gene3D" id="3.30.200.20">
    <property type="entry name" value="Phosphorylase Kinase, domain 1"/>
    <property type="match status" value="1"/>
</dbReference>
<evidence type="ECO:0000256" key="11">
    <source>
        <dbReference type="ARBA" id="ARBA00023136"/>
    </source>
</evidence>
<dbReference type="EMBL" id="JBBNAF010000002">
    <property type="protein sequence ID" value="KAK9162377.1"/>
    <property type="molecule type" value="Genomic_DNA"/>
</dbReference>
<organism evidence="19 20">
    <name type="scientific">Stephania yunnanensis</name>
    <dbReference type="NCBI Taxonomy" id="152371"/>
    <lineage>
        <taxon>Eukaryota</taxon>
        <taxon>Viridiplantae</taxon>
        <taxon>Streptophyta</taxon>
        <taxon>Embryophyta</taxon>
        <taxon>Tracheophyta</taxon>
        <taxon>Spermatophyta</taxon>
        <taxon>Magnoliopsida</taxon>
        <taxon>Ranunculales</taxon>
        <taxon>Menispermaceae</taxon>
        <taxon>Menispermoideae</taxon>
        <taxon>Cissampelideae</taxon>
        <taxon>Stephania</taxon>
    </lineage>
</organism>
<keyword evidence="6 17" id="KW-0732">Signal</keyword>
<evidence type="ECO:0000256" key="1">
    <source>
        <dbReference type="ARBA" id="ARBA00004479"/>
    </source>
</evidence>
<dbReference type="InterPro" id="IPR043891">
    <property type="entry name" value="SPARK"/>
</dbReference>
<keyword evidence="11" id="KW-0472">Membrane</keyword>
<keyword evidence="20" id="KW-1185">Reference proteome</keyword>
<comment type="subcellular location">
    <subcellularLocation>
        <location evidence="1">Membrane</location>
        <topology evidence="1">Single-pass type I membrane protein</topology>
    </subcellularLocation>
</comment>
<accession>A0AAP0L2K1</accession>
<dbReference type="InterPro" id="IPR017441">
    <property type="entry name" value="Protein_kinase_ATP_BS"/>
</dbReference>
<feature type="signal peptide" evidence="17">
    <location>
        <begin position="1"/>
        <end position="18"/>
    </location>
</feature>
<protein>
    <recommendedName>
        <fullName evidence="2">non-specific serine/threonine protein kinase</fullName>
        <ecNumber evidence="2">2.7.11.1</ecNumber>
    </recommendedName>
</protein>
<sequence length="638" mass="70881">MVALLTMMLLAVIYSSAAKDLVLHTNNTSCPFDQSYVESLAWNTSQCRNSEETIEYYCCPTLLSLFGIGLAQHLRDTSQFFLPDYASSAACLSDFQFKLSTLSLSPSLIPLCLGSPQTYVIQSVPCYGIQSKQDWIQKLGVSNPIDSSCRSDLSDLTSFCDACQRDIFKAQALLLSLDGNNSHAMNCLDFSLLYASGVVNKFSPESMSNGACIFWVPFLSPLPSNGRNQIHLIHSLTTSALAVFLFCFASLCCWWNMDKKKIKVQVHVQSLDLTEETATIDLKLKLGAIWLDSEKLQRATDDFSAKNIVGQGSFSLVYKGTLSDGTLVAIKKIRESNFLGDTEFCKEVEISSNLKHQNLVPLIGCCVTDENSGKKKELGKQRYIVYAYMTNGNLQDHLFYDENRFGGSNRMPLSWPQRKSIILDIAQGIAYLHYGVKPAIYHGDIKATNILLDENMKAKITDFSLAKQITEGQSHITTRVGGTYGYIAPEYALYGKLTEKSDVYSFGMVILEIMTGRKALISSSSGSPEPFLLSNWVLKQITLGQTHEVLDPYLVSTSPQAIMERFVLVGLFCAHGRVVCRPNILDALKMLEGDREVPPISNIPQPFSYTSVPNHNGPVSIKKWGHFSKSEQTNEMLH</sequence>
<comment type="catalytic activity">
    <reaction evidence="15">
        <text>L-seryl-[protein] + ATP = O-phospho-L-seryl-[protein] + ADP + H(+)</text>
        <dbReference type="Rhea" id="RHEA:17989"/>
        <dbReference type="Rhea" id="RHEA-COMP:9863"/>
        <dbReference type="Rhea" id="RHEA-COMP:11604"/>
        <dbReference type="ChEBI" id="CHEBI:15378"/>
        <dbReference type="ChEBI" id="CHEBI:29999"/>
        <dbReference type="ChEBI" id="CHEBI:30616"/>
        <dbReference type="ChEBI" id="CHEBI:83421"/>
        <dbReference type="ChEBI" id="CHEBI:456216"/>
        <dbReference type="EC" id="2.7.11.1"/>
    </reaction>
</comment>
<dbReference type="InterPro" id="IPR011009">
    <property type="entry name" value="Kinase-like_dom_sf"/>
</dbReference>
<evidence type="ECO:0000256" key="12">
    <source>
        <dbReference type="ARBA" id="ARBA00023170"/>
    </source>
</evidence>
<evidence type="ECO:0000256" key="15">
    <source>
        <dbReference type="ARBA" id="ARBA00048679"/>
    </source>
</evidence>
<dbReference type="PANTHER" id="PTHR47989:SF58">
    <property type="entry name" value="PROTEIN KINASE DOMAIN-CONTAINING PROTEIN"/>
    <property type="match status" value="1"/>
</dbReference>
<evidence type="ECO:0000256" key="7">
    <source>
        <dbReference type="ARBA" id="ARBA00022741"/>
    </source>
</evidence>
<dbReference type="Pfam" id="PF19160">
    <property type="entry name" value="SPARK"/>
    <property type="match status" value="1"/>
</dbReference>
<evidence type="ECO:0000256" key="2">
    <source>
        <dbReference type="ARBA" id="ARBA00012513"/>
    </source>
</evidence>
<comment type="caution">
    <text evidence="19">The sequence shown here is derived from an EMBL/GenBank/DDBJ whole genome shotgun (WGS) entry which is preliminary data.</text>
</comment>
<dbReference type="EC" id="2.7.11.1" evidence="2"/>
<dbReference type="PANTHER" id="PTHR47989">
    <property type="entry name" value="OS01G0750732 PROTEIN"/>
    <property type="match status" value="1"/>
</dbReference>
<evidence type="ECO:0000256" key="3">
    <source>
        <dbReference type="ARBA" id="ARBA00022527"/>
    </source>
</evidence>
<evidence type="ECO:0000256" key="8">
    <source>
        <dbReference type="ARBA" id="ARBA00022777"/>
    </source>
</evidence>
<feature type="domain" description="Protein kinase" evidence="18">
    <location>
        <begin position="303"/>
        <end position="638"/>
    </location>
</feature>
<dbReference type="GO" id="GO:0005524">
    <property type="term" value="F:ATP binding"/>
    <property type="evidence" value="ECO:0007669"/>
    <property type="project" value="UniProtKB-UniRule"/>
</dbReference>
<keyword evidence="7 16" id="KW-0547">Nucleotide-binding</keyword>
<evidence type="ECO:0000256" key="5">
    <source>
        <dbReference type="ARBA" id="ARBA00022692"/>
    </source>
</evidence>
<dbReference type="GO" id="GO:0016020">
    <property type="term" value="C:membrane"/>
    <property type="evidence" value="ECO:0007669"/>
    <property type="project" value="UniProtKB-SubCell"/>
</dbReference>
<keyword evidence="4" id="KW-0808">Transferase</keyword>
<evidence type="ECO:0000313" key="19">
    <source>
        <dbReference type="EMBL" id="KAK9162377.1"/>
    </source>
</evidence>
<dbReference type="FunFam" id="1.10.510.10:FF:000287">
    <property type="entry name" value="probable LRR receptor-like serine/threonine-protein kinase RKF3"/>
    <property type="match status" value="1"/>
</dbReference>
<dbReference type="SMART" id="SM00220">
    <property type="entry name" value="S_TKc"/>
    <property type="match status" value="1"/>
</dbReference>
<feature type="binding site" evidence="16">
    <location>
        <position position="332"/>
    </location>
    <ligand>
        <name>ATP</name>
        <dbReference type="ChEBI" id="CHEBI:30616"/>
    </ligand>
</feature>
<dbReference type="PROSITE" id="PS00108">
    <property type="entry name" value="PROTEIN_KINASE_ST"/>
    <property type="match status" value="1"/>
</dbReference>
<dbReference type="Pfam" id="PF00069">
    <property type="entry name" value="Pkinase"/>
    <property type="match status" value="1"/>
</dbReference>
<dbReference type="AlphaFoldDB" id="A0AAP0L2K1"/>
<evidence type="ECO:0000256" key="14">
    <source>
        <dbReference type="ARBA" id="ARBA00047899"/>
    </source>
</evidence>
<dbReference type="InterPro" id="IPR000719">
    <property type="entry name" value="Prot_kinase_dom"/>
</dbReference>
<keyword evidence="10" id="KW-1133">Transmembrane helix</keyword>
<keyword evidence="13" id="KW-0325">Glycoprotein</keyword>
<comment type="catalytic activity">
    <reaction evidence="14">
        <text>L-threonyl-[protein] + ATP = O-phospho-L-threonyl-[protein] + ADP + H(+)</text>
        <dbReference type="Rhea" id="RHEA:46608"/>
        <dbReference type="Rhea" id="RHEA-COMP:11060"/>
        <dbReference type="Rhea" id="RHEA-COMP:11605"/>
        <dbReference type="ChEBI" id="CHEBI:15378"/>
        <dbReference type="ChEBI" id="CHEBI:30013"/>
        <dbReference type="ChEBI" id="CHEBI:30616"/>
        <dbReference type="ChEBI" id="CHEBI:61977"/>
        <dbReference type="ChEBI" id="CHEBI:456216"/>
        <dbReference type="EC" id="2.7.11.1"/>
    </reaction>
</comment>
<feature type="chain" id="PRO_5042989208" description="non-specific serine/threonine protein kinase" evidence="17">
    <location>
        <begin position="19"/>
        <end position="638"/>
    </location>
</feature>
<evidence type="ECO:0000256" key="6">
    <source>
        <dbReference type="ARBA" id="ARBA00022729"/>
    </source>
</evidence>
<keyword evidence="12" id="KW-0675">Receptor</keyword>
<dbReference type="PROSITE" id="PS50011">
    <property type="entry name" value="PROTEIN_KINASE_DOM"/>
    <property type="match status" value="1"/>
</dbReference>
<evidence type="ECO:0000256" key="17">
    <source>
        <dbReference type="SAM" id="SignalP"/>
    </source>
</evidence>
<evidence type="ECO:0000256" key="4">
    <source>
        <dbReference type="ARBA" id="ARBA00022679"/>
    </source>
</evidence>
<dbReference type="PROSITE" id="PS00107">
    <property type="entry name" value="PROTEIN_KINASE_ATP"/>
    <property type="match status" value="1"/>
</dbReference>
<evidence type="ECO:0000259" key="18">
    <source>
        <dbReference type="PROSITE" id="PS50011"/>
    </source>
</evidence>
<evidence type="ECO:0000313" key="20">
    <source>
        <dbReference type="Proteomes" id="UP001420932"/>
    </source>
</evidence>